<organism evidence="1 2">
    <name type="scientific">Brevibacterium otitidis</name>
    <dbReference type="NCBI Taxonomy" id="53364"/>
    <lineage>
        <taxon>Bacteria</taxon>
        <taxon>Bacillati</taxon>
        <taxon>Actinomycetota</taxon>
        <taxon>Actinomycetes</taxon>
        <taxon>Micrococcales</taxon>
        <taxon>Brevibacteriaceae</taxon>
        <taxon>Brevibacterium</taxon>
    </lineage>
</organism>
<gene>
    <name evidence="1" type="ORF">ACFFN1_02165</name>
</gene>
<dbReference type="Proteomes" id="UP001589707">
    <property type="component" value="Unassembled WGS sequence"/>
</dbReference>
<feature type="non-terminal residue" evidence="1">
    <location>
        <position position="82"/>
    </location>
</feature>
<evidence type="ECO:0000313" key="1">
    <source>
        <dbReference type="EMBL" id="MFB9775225.1"/>
    </source>
</evidence>
<name>A0ABV5WYF1_9MICO</name>
<protein>
    <submittedName>
        <fullName evidence="1">IS256 family transposase</fullName>
    </submittedName>
</protein>
<sequence>MSEIHERCERLSGADVVAELKASGALDGLFAWIDAGEIELTGDGGMIPVLIREALERGLQAEMTSHLGYEAGDRAGKAVTSK</sequence>
<dbReference type="EMBL" id="JBHMAU010000021">
    <property type="protein sequence ID" value="MFB9775225.1"/>
    <property type="molecule type" value="Genomic_DNA"/>
</dbReference>
<reference evidence="1 2" key="1">
    <citation type="submission" date="2024-09" db="EMBL/GenBank/DDBJ databases">
        <authorList>
            <person name="Sun Q."/>
            <person name="Mori K."/>
        </authorList>
    </citation>
    <scope>NUCLEOTIDE SEQUENCE [LARGE SCALE GENOMIC DNA]</scope>
    <source>
        <strain evidence="1 2">JCM 11683</strain>
    </source>
</reference>
<evidence type="ECO:0000313" key="2">
    <source>
        <dbReference type="Proteomes" id="UP001589707"/>
    </source>
</evidence>
<proteinExistence type="predicted"/>
<comment type="caution">
    <text evidence="1">The sequence shown here is derived from an EMBL/GenBank/DDBJ whole genome shotgun (WGS) entry which is preliminary data.</text>
</comment>
<accession>A0ABV5WYF1</accession>
<keyword evidence="2" id="KW-1185">Reference proteome</keyword>